<feature type="binding site" evidence="5">
    <location>
        <position position="67"/>
    </location>
    <ligand>
        <name>[4Fe-4S] cluster</name>
        <dbReference type="ChEBI" id="CHEBI:49883"/>
        <note>4Fe-4S-S-AdoMet</note>
    </ligand>
</feature>
<keyword evidence="7" id="KW-0670">Pyruvate</keyword>
<dbReference type="InterPro" id="IPR013785">
    <property type="entry name" value="Aldolase_TIM"/>
</dbReference>
<evidence type="ECO:0000256" key="4">
    <source>
        <dbReference type="ARBA" id="ARBA00023014"/>
    </source>
</evidence>
<dbReference type="Proteomes" id="UP000062160">
    <property type="component" value="Unassembled WGS sequence"/>
</dbReference>
<evidence type="ECO:0000256" key="5">
    <source>
        <dbReference type="PIRSR" id="PIRSR004869-50"/>
    </source>
</evidence>
<accession>A0A0U9HGX8</accession>
<dbReference type="STRING" id="224999.GCA_001485475_01171"/>
<feature type="binding site" evidence="5">
    <location>
        <position position="70"/>
    </location>
    <ligand>
        <name>[4Fe-4S] cluster</name>
        <dbReference type="ChEBI" id="CHEBI:49883"/>
        <note>4Fe-4S-S-AdoMet</note>
    </ligand>
</feature>
<sequence>MTKNILKECKLCPFCCGVDRTKGQKGVCKAPGNAVLSKYFVHKWEEPCISGENGSGTVFFTHCNLKCVFCQNFKISQEGAGREVSITDLAEIFLELQQNGVNNINLVTPTIYSVQIIEAVKLAKEKGLALPIVWNSNAYERVETLKMLTGLVDVYLPDLKYFSDDLALKYSAAPGYFDIATQAILEMFSQVGEPVFDGNGIIKKGLVIRHLVLPGHVEDSKKVLQWISANLPKGVYVSIMSQYAPYYKAKNYPEINKTLSKKEYDEVIDYFFELGLENGYIQEEGAASDEYVPDFDE</sequence>
<dbReference type="InterPro" id="IPR016431">
    <property type="entry name" value="Pyrv-formate_lyase-activ_prd"/>
</dbReference>
<dbReference type="GO" id="GO:0051536">
    <property type="term" value="F:iron-sulfur cluster binding"/>
    <property type="evidence" value="ECO:0007669"/>
    <property type="project" value="UniProtKB-KW"/>
</dbReference>
<evidence type="ECO:0000313" key="7">
    <source>
        <dbReference type="EMBL" id="GAQ25156.1"/>
    </source>
</evidence>
<evidence type="ECO:0000256" key="2">
    <source>
        <dbReference type="ARBA" id="ARBA00022723"/>
    </source>
</evidence>
<organism evidence="7">
    <name type="scientific">Tepidanaerobacter syntrophicus</name>
    <dbReference type="NCBI Taxonomy" id="224999"/>
    <lineage>
        <taxon>Bacteria</taxon>
        <taxon>Bacillati</taxon>
        <taxon>Bacillota</taxon>
        <taxon>Clostridia</taxon>
        <taxon>Thermosediminibacterales</taxon>
        <taxon>Tepidanaerobacteraceae</taxon>
        <taxon>Tepidanaerobacter</taxon>
    </lineage>
</organism>
<gene>
    <name evidence="7" type="ORF">TSYNT_7174</name>
</gene>
<dbReference type="SFLD" id="SFLDG01099">
    <property type="entry name" value="Uncharacterised_Radical_SAM_Su"/>
    <property type="match status" value="1"/>
</dbReference>
<dbReference type="Gene3D" id="3.20.20.70">
    <property type="entry name" value="Aldolase class I"/>
    <property type="match status" value="1"/>
</dbReference>
<dbReference type="SFLD" id="SFLDS00029">
    <property type="entry name" value="Radical_SAM"/>
    <property type="match status" value="1"/>
</dbReference>
<keyword evidence="7" id="KW-0456">Lyase</keyword>
<evidence type="ECO:0000256" key="1">
    <source>
        <dbReference type="ARBA" id="ARBA00022691"/>
    </source>
</evidence>
<dbReference type="InterPro" id="IPR040085">
    <property type="entry name" value="MJ0674-like"/>
</dbReference>
<feature type="domain" description="Radical SAM core" evidence="6">
    <location>
        <begin position="58"/>
        <end position="224"/>
    </location>
</feature>
<evidence type="ECO:0000256" key="3">
    <source>
        <dbReference type="ARBA" id="ARBA00023004"/>
    </source>
</evidence>
<keyword evidence="8" id="KW-1185">Reference proteome</keyword>
<dbReference type="PIRSF" id="PIRSF004869">
    <property type="entry name" value="PflX_prd"/>
    <property type="match status" value="1"/>
</dbReference>
<dbReference type="PANTHER" id="PTHR43075">
    <property type="entry name" value="FORMATE LYASE ACTIVATING ENZYME, PUTATIVE (AFU_ORTHOLOGUE AFUA_2G15630)-RELATED"/>
    <property type="match status" value="1"/>
</dbReference>
<feature type="binding site" evidence="5">
    <location>
        <position position="63"/>
    </location>
    <ligand>
        <name>[4Fe-4S] cluster</name>
        <dbReference type="ChEBI" id="CHEBI:49883"/>
        <note>4Fe-4S-S-AdoMet</note>
    </ligand>
</feature>
<dbReference type="PANTHER" id="PTHR43075:SF1">
    <property type="entry name" value="FORMATE LYASE ACTIVATING ENZYME, PUTATIVE (AFU_ORTHOLOGUE AFUA_2G15630)-RELATED"/>
    <property type="match status" value="1"/>
</dbReference>
<keyword evidence="1 5" id="KW-0949">S-adenosyl-L-methionine</keyword>
<evidence type="ECO:0000259" key="6">
    <source>
        <dbReference type="Pfam" id="PF04055"/>
    </source>
</evidence>
<dbReference type="GO" id="GO:0016829">
    <property type="term" value="F:lyase activity"/>
    <property type="evidence" value="ECO:0007669"/>
    <property type="project" value="UniProtKB-KW"/>
</dbReference>
<keyword evidence="4 5" id="KW-0411">Iron-sulfur</keyword>
<comment type="cofactor">
    <cofactor evidence="5">
        <name>[4Fe-4S] cluster</name>
        <dbReference type="ChEBI" id="CHEBI:49883"/>
    </cofactor>
    <text evidence="5">Binds 1 [4Fe-4S] cluster. The cluster is coordinated with 3 cysteines and an exchangeable S-adenosyl-L-methionine.</text>
</comment>
<name>A0A0U9HGX8_9FIRM</name>
<dbReference type="EMBL" id="DF977001">
    <property type="protein sequence ID" value="GAQ25156.1"/>
    <property type="molecule type" value="Genomic_DNA"/>
</dbReference>
<dbReference type="CDD" id="cd01335">
    <property type="entry name" value="Radical_SAM"/>
    <property type="match status" value="1"/>
</dbReference>
<dbReference type="OrthoDB" id="9781783at2"/>
<dbReference type="SUPFAM" id="SSF102114">
    <property type="entry name" value="Radical SAM enzymes"/>
    <property type="match status" value="1"/>
</dbReference>
<keyword evidence="2 5" id="KW-0479">Metal-binding</keyword>
<dbReference type="InterPro" id="IPR058240">
    <property type="entry name" value="rSAM_sf"/>
</dbReference>
<dbReference type="Pfam" id="PF04055">
    <property type="entry name" value="Radical_SAM"/>
    <property type="match status" value="1"/>
</dbReference>
<reference evidence="7" key="1">
    <citation type="journal article" date="2016" name="Genome Announc.">
        <title>Draft Genome Sequence of the Syntrophic Lactate-Degrading Bacterium Tepidanaerobacter syntrophicus JLT.</title>
        <authorList>
            <person name="Matsuura N."/>
            <person name="Ohashi A."/>
            <person name="Tourlousse D.M."/>
            <person name="Sekiguchi Y."/>
        </authorList>
    </citation>
    <scope>NUCLEOTIDE SEQUENCE [LARGE SCALE GENOMIC DNA]</scope>
    <source>
        <strain evidence="7">JL</strain>
    </source>
</reference>
<dbReference type="GO" id="GO:0046872">
    <property type="term" value="F:metal ion binding"/>
    <property type="evidence" value="ECO:0007669"/>
    <property type="project" value="UniProtKB-KW"/>
</dbReference>
<dbReference type="InterPro" id="IPR007197">
    <property type="entry name" value="rSAM"/>
</dbReference>
<keyword evidence="3 5" id="KW-0408">Iron</keyword>
<proteinExistence type="predicted"/>
<evidence type="ECO:0000313" key="8">
    <source>
        <dbReference type="Proteomes" id="UP000062160"/>
    </source>
</evidence>
<protein>
    <submittedName>
        <fullName evidence="7">Pyruvate formate lyase activating enzyme</fullName>
    </submittedName>
</protein>
<dbReference type="AlphaFoldDB" id="A0A0U9HGX8"/>
<dbReference type="RefSeq" id="WP_059032566.1">
    <property type="nucleotide sequence ID" value="NZ_DF977001.1"/>
</dbReference>